<name>A4SL34_AERS4</name>
<dbReference type="EMBL" id="CP000644">
    <property type="protein sequence ID" value="ABO89606.1"/>
    <property type="molecule type" value="Genomic_DNA"/>
</dbReference>
<protein>
    <submittedName>
        <fullName evidence="1">Uncharacterized protein</fullName>
    </submittedName>
</protein>
<evidence type="ECO:0000313" key="1">
    <source>
        <dbReference type="EMBL" id="ABO89606.1"/>
    </source>
</evidence>
<organism evidence="1 2">
    <name type="scientific">Aeromonas salmonicida (strain A449)</name>
    <dbReference type="NCBI Taxonomy" id="382245"/>
    <lineage>
        <taxon>Bacteria</taxon>
        <taxon>Pseudomonadati</taxon>
        <taxon>Pseudomonadota</taxon>
        <taxon>Gammaproteobacteria</taxon>
        <taxon>Aeromonadales</taxon>
        <taxon>Aeromonadaceae</taxon>
        <taxon>Aeromonas</taxon>
    </lineage>
</organism>
<gene>
    <name evidence="1" type="ordered locus">ASA_1516</name>
</gene>
<dbReference type="HOGENOM" id="CLU_2434305_0_0_6"/>
<dbReference type="KEGG" id="asa:ASA_1516"/>
<accession>A4SL34</accession>
<sequence length="90" mass="9303">MCQWAFLAPGEGKKVAKPKVSAATFPLLLYLERDQYSSSGAARSTTSRCTIVPYSCSPSSMSACGKGAGWGCDSTACVMGACLIGLQAGR</sequence>
<reference evidence="2" key="1">
    <citation type="journal article" date="2008" name="BMC Genomics">
        <title>The genome of Aeromonas salmonicida subsp. salmonicida A449: insights into the evolution of a fish pathogen.</title>
        <authorList>
            <person name="Reith M.E."/>
            <person name="Singh R.K."/>
            <person name="Curtis B."/>
            <person name="Boyd J.M."/>
            <person name="Bouevitch A."/>
            <person name="Kimball J."/>
            <person name="Munholland J."/>
            <person name="Murphy C."/>
            <person name="Sarty D."/>
            <person name="Williams J."/>
            <person name="Nash J.H."/>
            <person name="Johnson S.C."/>
            <person name="Brown L.L."/>
        </authorList>
    </citation>
    <scope>NUCLEOTIDE SEQUENCE [LARGE SCALE GENOMIC DNA]</scope>
    <source>
        <strain evidence="2">A449</strain>
    </source>
</reference>
<evidence type="ECO:0000313" key="2">
    <source>
        <dbReference type="Proteomes" id="UP000000225"/>
    </source>
</evidence>
<dbReference type="AlphaFoldDB" id="A4SL34"/>
<dbReference type="Proteomes" id="UP000000225">
    <property type="component" value="Chromosome"/>
</dbReference>
<proteinExistence type="predicted"/>